<evidence type="ECO:0000256" key="3">
    <source>
        <dbReference type="ARBA" id="ARBA00022553"/>
    </source>
</evidence>
<dbReference type="InterPro" id="IPR036890">
    <property type="entry name" value="HATPase_C_sf"/>
</dbReference>
<dbReference type="InterPro" id="IPR003594">
    <property type="entry name" value="HATPase_dom"/>
</dbReference>
<feature type="domain" description="Histidine kinase/HSP90-like ATPase" evidence="10">
    <location>
        <begin position="313"/>
        <end position="392"/>
    </location>
</feature>
<accession>A0A1H3A7S3</accession>
<dbReference type="GO" id="GO:0046983">
    <property type="term" value="F:protein dimerization activity"/>
    <property type="evidence" value="ECO:0007669"/>
    <property type="project" value="InterPro"/>
</dbReference>
<comment type="catalytic activity">
    <reaction evidence="1">
        <text>ATP + protein L-histidine = ADP + protein N-phospho-L-histidine.</text>
        <dbReference type="EC" id="2.7.13.3"/>
    </reaction>
</comment>
<dbReference type="SUPFAM" id="SSF55874">
    <property type="entry name" value="ATPase domain of HSP90 chaperone/DNA topoisomerase II/histidine kinase"/>
    <property type="match status" value="1"/>
</dbReference>
<reference evidence="13" key="1">
    <citation type="submission" date="2016-10" db="EMBL/GenBank/DDBJ databases">
        <authorList>
            <person name="Varghese N."/>
            <person name="Submissions S."/>
        </authorList>
    </citation>
    <scope>NUCLEOTIDE SEQUENCE [LARGE SCALE GENOMIC DNA]</scope>
    <source>
        <strain evidence="13">CGMCC 4.3530</strain>
    </source>
</reference>
<keyword evidence="9" id="KW-1133">Transmembrane helix</keyword>
<evidence type="ECO:0000256" key="9">
    <source>
        <dbReference type="SAM" id="Phobius"/>
    </source>
</evidence>
<dbReference type="CDD" id="cd16917">
    <property type="entry name" value="HATPase_UhpB-NarQ-NarX-like"/>
    <property type="match status" value="1"/>
</dbReference>
<evidence type="ECO:0000259" key="11">
    <source>
        <dbReference type="Pfam" id="PF07730"/>
    </source>
</evidence>
<dbReference type="PANTHER" id="PTHR24421">
    <property type="entry name" value="NITRATE/NITRITE SENSOR PROTEIN NARX-RELATED"/>
    <property type="match status" value="1"/>
</dbReference>
<dbReference type="GO" id="GO:0000155">
    <property type="term" value="F:phosphorelay sensor kinase activity"/>
    <property type="evidence" value="ECO:0007669"/>
    <property type="project" value="InterPro"/>
</dbReference>
<dbReference type="InterPro" id="IPR011712">
    <property type="entry name" value="Sig_transdc_His_kin_sub3_dim/P"/>
</dbReference>
<evidence type="ECO:0000259" key="10">
    <source>
        <dbReference type="Pfam" id="PF02518"/>
    </source>
</evidence>
<sequence length="413" mass="44649">MVDHAMGRAAVVEPRTGVLAWAAAHRAALGDLSFVLVLSVLHGFDLTIGDHPPWMDWWWPLLVSVPATSLLLLRRRAPWLVLFALLAVAVGLTLLQLNIGGLNLVILVAVYSVCVRNAVLGEVGAATIAMVYPVSELVVYELTPVEGLLRISGAVVNLVMVVGWARAVRIGRRRAAQLEQTMALLDEARDQLAADAAVVERARIAREFHDIVSHNLSVVALRAGVARALIDRDPEHARQTLQELEQTSRGALGEMRNLLNVLRDRNPAGQDPIDWQPTPSLDGVDALVESVRGGNVVWTLDRRGKVRELGSGVEMTAYRIVQEAMTNVLKHAGAGRARVLLDYGPDALRIEVTNRISGLDAVDGRPVSQQSGHGLIGLRERVALLGGTLTAHPVLNGFHLQAVLPCPENSDLA</sequence>
<keyword evidence="9" id="KW-0812">Transmembrane</keyword>
<evidence type="ECO:0000313" key="12">
    <source>
        <dbReference type="EMBL" id="SDX25501.1"/>
    </source>
</evidence>
<evidence type="ECO:0000256" key="1">
    <source>
        <dbReference type="ARBA" id="ARBA00000085"/>
    </source>
</evidence>
<protein>
    <recommendedName>
        <fullName evidence="2">histidine kinase</fullName>
        <ecNumber evidence="2">2.7.13.3</ecNumber>
    </recommendedName>
</protein>
<dbReference type="GO" id="GO:0016020">
    <property type="term" value="C:membrane"/>
    <property type="evidence" value="ECO:0007669"/>
    <property type="project" value="InterPro"/>
</dbReference>
<evidence type="ECO:0000256" key="2">
    <source>
        <dbReference type="ARBA" id="ARBA00012438"/>
    </source>
</evidence>
<proteinExistence type="predicted"/>
<dbReference type="PANTHER" id="PTHR24421:SF10">
    <property type="entry name" value="NITRATE_NITRITE SENSOR PROTEIN NARQ"/>
    <property type="match status" value="1"/>
</dbReference>
<keyword evidence="13" id="KW-1185">Reference proteome</keyword>
<name>A0A1H3A7S3_9PSEU</name>
<evidence type="ECO:0000256" key="6">
    <source>
        <dbReference type="ARBA" id="ARBA00022777"/>
    </source>
</evidence>
<feature type="transmembrane region" description="Helical" evidence="9">
    <location>
        <begin position="147"/>
        <end position="165"/>
    </location>
</feature>
<feature type="transmembrane region" description="Helical" evidence="9">
    <location>
        <begin position="80"/>
        <end position="113"/>
    </location>
</feature>
<dbReference type="Gene3D" id="3.30.565.10">
    <property type="entry name" value="Histidine kinase-like ATPase, C-terminal domain"/>
    <property type="match status" value="1"/>
</dbReference>
<evidence type="ECO:0000256" key="8">
    <source>
        <dbReference type="ARBA" id="ARBA00023012"/>
    </source>
</evidence>
<dbReference type="AlphaFoldDB" id="A0A1H3A7S3"/>
<dbReference type="Gene3D" id="1.20.5.1930">
    <property type="match status" value="1"/>
</dbReference>
<keyword evidence="5" id="KW-0547">Nucleotide-binding</keyword>
<evidence type="ECO:0000256" key="5">
    <source>
        <dbReference type="ARBA" id="ARBA00022741"/>
    </source>
</evidence>
<dbReference type="EC" id="2.7.13.3" evidence="2"/>
<organism evidence="12 13">
    <name type="scientific">Saccharopolyspora shandongensis</name>
    <dbReference type="NCBI Taxonomy" id="418495"/>
    <lineage>
        <taxon>Bacteria</taxon>
        <taxon>Bacillati</taxon>
        <taxon>Actinomycetota</taxon>
        <taxon>Actinomycetes</taxon>
        <taxon>Pseudonocardiales</taxon>
        <taxon>Pseudonocardiaceae</taxon>
        <taxon>Saccharopolyspora</taxon>
    </lineage>
</organism>
<evidence type="ECO:0000313" key="13">
    <source>
        <dbReference type="Proteomes" id="UP000199529"/>
    </source>
</evidence>
<dbReference type="Proteomes" id="UP000199529">
    <property type="component" value="Unassembled WGS sequence"/>
</dbReference>
<gene>
    <name evidence="12" type="ORF">SAMN05216215_100922</name>
</gene>
<evidence type="ECO:0000256" key="4">
    <source>
        <dbReference type="ARBA" id="ARBA00022679"/>
    </source>
</evidence>
<keyword evidence="6 12" id="KW-0418">Kinase</keyword>
<keyword evidence="8" id="KW-0902">Two-component regulatory system</keyword>
<dbReference type="EMBL" id="FNOK01000009">
    <property type="protein sequence ID" value="SDX25501.1"/>
    <property type="molecule type" value="Genomic_DNA"/>
</dbReference>
<keyword evidence="3" id="KW-0597">Phosphoprotein</keyword>
<evidence type="ECO:0000256" key="7">
    <source>
        <dbReference type="ARBA" id="ARBA00022840"/>
    </source>
</evidence>
<feature type="transmembrane region" description="Helical" evidence="9">
    <location>
        <begin position="57"/>
        <end position="73"/>
    </location>
</feature>
<dbReference type="STRING" id="418495.SAMN05216215_100922"/>
<dbReference type="InterPro" id="IPR050482">
    <property type="entry name" value="Sensor_HK_TwoCompSys"/>
</dbReference>
<keyword evidence="7" id="KW-0067">ATP-binding</keyword>
<keyword evidence="9" id="KW-0472">Membrane</keyword>
<dbReference type="Pfam" id="PF07730">
    <property type="entry name" value="HisKA_3"/>
    <property type="match status" value="1"/>
</dbReference>
<keyword evidence="4" id="KW-0808">Transferase</keyword>
<feature type="domain" description="Signal transduction histidine kinase subgroup 3 dimerisation and phosphoacceptor" evidence="11">
    <location>
        <begin position="200"/>
        <end position="264"/>
    </location>
</feature>
<dbReference type="Pfam" id="PF02518">
    <property type="entry name" value="HATPase_c"/>
    <property type="match status" value="1"/>
</dbReference>
<dbReference type="GO" id="GO:0005524">
    <property type="term" value="F:ATP binding"/>
    <property type="evidence" value="ECO:0007669"/>
    <property type="project" value="UniProtKB-KW"/>
</dbReference>